<proteinExistence type="predicted"/>
<dbReference type="RefSeq" id="WP_106646704.1">
    <property type="nucleotide sequence ID" value="NZ_BMGO01000001.1"/>
</dbReference>
<dbReference type="AlphaFoldDB" id="A0A2K9ABQ9"/>
<keyword evidence="2" id="KW-1185">Reference proteome</keyword>
<sequence length="61" mass="6930">MTQSSFFHTLALIGSLLFSGMAFAHSAHDPIKDIEKYDLAVTEQQARFETTIKEEERLQSL</sequence>
<dbReference type="Proteomes" id="UP000232693">
    <property type="component" value="Chromosome"/>
</dbReference>
<dbReference type="OrthoDB" id="5740349at2"/>
<accession>A0A2K9ABQ9</accession>
<name>A0A2K9ABQ9_9GAMM</name>
<dbReference type="KEGG" id="kpd:CW740_06180"/>
<protein>
    <submittedName>
        <fullName evidence="1">Uncharacterized protein</fullName>
    </submittedName>
</protein>
<evidence type="ECO:0000313" key="2">
    <source>
        <dbReference type="Proteomes" id="UP000232693"/>
    </source>
</evidence>
<gene>
    <name evidence="1" type="ORF">CW740_06180</name>
</gene>
<organism evidence="1 2">
    <name type="scientific">Kangiella profundi</name>
    <dbReference type="NCBI Taxonomy" id="1561924"/>
    <lineage>
        <taxon>Bacteria</taxon>
        <taxon>Pseudomonadati</taxon>
        <taxon>Pseudomonadota</taxon>
        <taxon>Gammaproteobacteria</taxon>
        <taxon>Kangiellales</taxon>
        <taxon>Kangiellaceae</taxon>
        <taxon>Kangiella</taxon>
    </lineage>
</organism>
<dbReference type="EMBL" id="CP025120">
    <property type="protein sequence ID" value="AUD78857.1"/>
    <property type="molecule type" value="Genomic_DNA"/>
</dbReference>
<reference evidence="1 2" key="1">
    <citation type="submission" date="2017-12" db="EMBL/GenBank/DDBJ databases">
        <title>Kangiella profundi FT102 completed genome.</title>
        <authorList>
            <person name="Xu J."/>
            <person name="Wang J."/>
            <person name="Lu Y."/>
        </authorList>
    </citation>
    <scope>NUCLEOTIDE SEQUENCE [LARGE SCALE GENOMIC DNA]</scope>
    <source>
        <strain evidence="1 2">FT102</strain>
    </source>
</reference>
<evidence type="ECO:0000313" key="1">
    <source>
        <dbReference type="EMBL" id="AUD78857.1"/>
    </source>
</evidence>